<dbReference type="PANTHER" id="PTHR30055:SF230">
    <property type="entry name" value="TRANSCRIPTIONAL REGULATORY PROTEIN (PROBABLY TETR-FAMILY)-RELATED"/>
    <property type="match status" value="1"/>
</dbReference>
<dbReference type="Gene3D" id="1.10.357.10">
    <property type="entry name" value="Tetracycline Repressor, domain 2"/>
    <property type="match status" value="1"/>
</dbReference>
<evidence type="ECO:0000256" key="2">
    <source>
        <dbReference type="PROSITE-ProRule" id="PRU00335"/>
    </source>
</evidence>
<dbReference type="PROSITE" id="PS50977">
    <property type="entry name" value="HTH_TETR_2"/>
    <property type="match status" value="1"/>
</dbReference>
<dbReference type="PANTHER" id="PTHR30055">
    <property type="entry name" value="HTH-TYPE TRANSCRIPTIONAL REGULATOR RUTR"/>
    <property type="match status" value="1"/>
</dbReference>
<keyword evidence="1 2" id="KW-0238">DNA-binding</keyword>
<feature type="DNA-binding region" description="H-T-H motif" evidence="2">
    <location>
        <begin position="39"/>
        <end position="58"/>
    </location>
</feature>
<keyword evidence="5" id="KW-1185">Reference proteome</keyword>
<sequence length="194" mass="21428">MSSRPYAMTARAEAVERTRRAILDATIALHLSRPASSIGLGDVADRAGTSVQTILRHFGNRAALIETALVEAQQEVVAERRAPAGDVAAAVAQVVAHYEKRGDGVLVLLAQEGQEEFATRVVRDGRRIHRAWVREVFAPLLVGRADADELIDLLIVATDVYTWKLLRRDRRLSRRATEAAVRRMVEALLREEGS</sequence>
<evidence type="ECO:0000259" key="3">
    <source>
        <dbReference type="PROSITE" id="PS50977"/>
    </source>
</evidence>
<proteinExistence type="predicted"/>
<protein>
    <submittedName>
        <fullName evidence="4">AcrR family transcriptional regulator</fullName>
    </submittedName>
</protein>
<dbReference type="SUPFAM" id="SSF46689">
    <property type="entry name" value="Homeodomain-like"/>
    <property type="match status" value="1"/>
</dbReference>
<organism evidence="4 5">
    <name type="scientific">Nocardioides massiliensis</name>
    <dbReference type="NCBI Taxonomy" id="1325935"/>
    <lineage>
        <taxon>Bacteria</taxon>
        <taxon>Bacillati</taxon>
        <taxon>Actinomycetota</taxon>
        <taxon>Actinomycetes</taxon>
        <taxon>Propionibacteriales</taxon>
        <taxon>Nocardioidaceae</taxon>
        <taxon>Nocardioides</taxon>
    </lineage>
</organism>
<evidence type="ECO:0000313" key="5">
    <source>
        <dbReference type="Proteomes" id="UP001240447"/>
    </source>
</evidence>
<accession>A0ABT9NP04</accession>
<dbReference type="RefSeq" id="WP_306825051.1">
    <property type="nucleotide sequence ID" value="NZ_JAUSQM010000001.1"/>
</dbReference>
<dbReference type="InterPro" id="IPR009057">
    <property type="entry name" value="Homeodomain-like_sf"/>
</dbReference>
<gene>
    <name evidence="4" type="ORF">J2S59_001941</name>
</gene>
<dbReference type="InterPro" id="IPR001647">
    <property type="entry name" value="HTH_TetR"/>
</dbReference>
<dbReference type="InterPro" id="IPR050109">
    <property type="entry name" value="HTH-type_TetR-like_transc_reg"/>
</dbReference>
<feature type="domain" description="HTH tetR-type" evidence="3">
    <location>
        <begin position="16"/>
        <end position="76"/>
    </location>
</feature>
<evidence type="ECO:0000313" key="4">
    <source>
        <dbReference type="EMBL" id="MDP9822132.1"/>
    </source>
</evidence>
<comment type="caution">
    <text evidence="4">The sequence shown here is derived from an EMBL/GenBank/DDBJ whole genome shotgun (WGS) entry which is preliminary data.</text>
</comment>
<dbReference type="Proteomes" id="UP001240447">
    <property type="component" value="Unassembled WGS sequence"/>
</dbReference>
<name>A0ABT9NP04_9ACTN</name>
<reference evidence="4 5" key="1">
    <citation type="submission" date="2023-07" db="EMBL/GenBank/DDBJ databases">
        <title>Sequencing the genomes of 1000 actinobacteria strains.</title>
        <authorList>
            <person name="Klenk H.-P."/>
        </authorList>
    </citation>
    <scope>NUCLEOTIDE SEQUENCE [LARGE SCALE GENOMIC DNA]</scope>
    <source>
        <strain evidence="4 5">GD13</strain>
    </source>
</reference>
<evidence type="ECO:0000256" key="1">
    <source>
        <dbReference type="ARBA" id="ARBA00023125"/>
    </source>
</evidence>
<dbReference type="EMBL" id="JAUSQM010000001">
    <property type="protein sequence ID" value="MDP9822132.1"/>
    <property type="molecule type" value="Genomic_DNA"/>
</dbReference>
<dbReference type="Pfam" id="PF00440">
    <property type="entry name" value="TetR_N"/>
    <property type="match status" value="1"/>
</dbReference>